<dbReference type="Gene3D" id="3.40.50.2000">
    <property type="entry name" value="Glycogen Phosphorylase B"/>
    <property type="match status" value="2"/>
</dbReference>
<keyword evidence="4" id="KW-1185">Reference proteome</keyword>
<comment type="caution">
    <text evidence="3">The sequence shown here is derived from an EMBL/GenBank/DDBJ whole genome shotgun (WGS) entry which is preliminary data.</text>
</comment>
<dbReference type="Proteomes" id="UP001219862">
    <property type="component" value="Unassembled WGS sequence"/>
</dbReference>
<evidence type="ECO:0000313" key="3">
    <source>
        <dbReference type="EMBL" id="MDC8783941.1"/>
    </source>
</evidence>
<dbReference type="InterPro" id="IPR001296">
    <property type="entry name" value="Glyco_trans_1"/>
</dbReference>
<organism evidence="3 4">
    <name type="scientific">Roseateles koreensis</name>
    <dbReference type="NCBI Taxonomy" id="2987526"/>
    <lineage>
        <taxon>Bacteria</taxon>
        <taxon>Pseudomonadati</taxon>
        <taxon>Pseudomonadota</taxon>
        <taxon>Betaproteobacteria</taxon>
        <taxon>Burkholderiales</taxon>
        <taxon>Sphaerotilaceae</taxon>
        <taxon>Roseateles</taxon>
    </lineage>
</organism>
<evidence type="ECO:0000313" key="4">
    <source>
        <dbReference type="Proteomes" id="UP001219862"/>
    </source>
</evidence>
<evidence type="ECO:0000259" key="2">
    <source>
        <dbReference type="Pfam" id="PF13579"/>
    </source>
</evidence>
<proteinExistence type="predicted"/>
<dbReference type="SUPFAM" id="SSF53756">
    <property type="entry name" value="UDP-Glycosyltransferase/glycogen phosphorylase"/>
    <property type="match status" value="1"/>
</dbReference>
<accession>A0ABT5KM02</accession>
<reference evidence="3 4" key="1">
    <citation type="submission" date="2022-10" db="EMBL/GenBank/DDBJ databases">
        <title>paucibacter sp. hw8 Genome sequencing.</title>
        <authorList>
            <person name="Park S."/>
        </authorList>
    </citation>
    <scope>NUCLEOTIDE SEQUENCE [LARGE SCALE GENOMIC DNA]</scope>
    <source>
        <strain evidence="4">hw8</strain>
    </source>
</reference>
<sequence>MNILLINHYAGTPKLGMEYRPYYLAREWVRLGHKVLILAANQSHVRSQQPSAGPYLSDGIAYNFYDTPAYSGNGLGRVRNIFSFCRQVWGDTDVLCESFQPDVVIASSTYPMDVWVARHIARRVQAKLVYEVHDLWPLSPIELSGMSPRHPFAMLCQKAENDAYRDADVVISMLPKVQAHMASHGLDLRKLTVVPNGITLDEWVVDETTPPLMEGALAAHLAAQKAAGRLVLGYAGSHGLPNALDVLLDAAKLLQEQQAASGPEIAVVLVGGGHERARLQSRVEAEGLRNVAMFEPIPKLQIPALLQHFDIAYIGWQRTPIYRFGIAPNKLMDYMMARRPVLHSVEAGNDPVAEAAAGLTVPPEDAAAVAAGVLQLAALPAEERAAMGERGRAFVLAHHTYPVLAARFLEALG</sequence>
<dbReference type="Pfam" id="PF00534">
    <property type="entry name" value="Glycos_transf_1"/>
    <property type="match status" value="1"/>
</dbReference>
<protein>
    <submittedName>
        <fullName evidence="3">Glycosyltransferase family 4 protein</fullName>
    </submittedName>
</protein>
<dbReference type="PANTHER" id="PTHR12526">
    <property type="entry name" value="GLYCOSYLTRANSFERASE"/>
    <property type="match status" value="1"/>
</dbReference>
<dbReference type="InterPro" id="IPR028098">
    <property type="entry name" value="Glyco_trans_4-like_N"/>
</dbReference>
<dbReference type="PANTHER" id="PTHR12526:SF622">
    <property type="entry name" value="GLYCOSYLTRANSFERASE (GROUP I)"/>
    <property type="match status" value="1"/>
</dbReference>
<feature type="domain" description="Glycosyl transferase family 1" evidence="1">
    <location>
        <begin position="234"/>
        <end position="393"/>
    </location>
</feature>
<dbReference type="CDD" id="cd03794">
    <property type="entry name" value="GT4_WbuB-like"/>
    <property type="match status" value="1"/>
</dbReference>
<evidence type="ECO:0000259" key="1">
    <source>
        <dbReference type="Pfam" id="PF00534"/>
    </source>
</evidence>
<dbReference type="EMBL" id="JAQQXS010000002">
    <property type="protein sequence ID" value="MDC8783941.1"/>
    <property type="molecule type" value="Genomic_DNA"/>
</dbReference>
<dbReference type="RefSeq" id="WP_273595067.1">
    <property type="nucleotide sequence ID" value="NZ_JAQQXS010000002.1"/>
</dbReference>
<name>A0ABT5KM02_9BURK</name>
<dbReference type="Pfam" id="PF13579">
    <property type="entry name" value="Glyco_trans_4_4"/>
    <property type="match status" value="1"/>
</dbReference>
<feature type="domain" description="Glycosyltransferase subfamily 4-like N-terminal" evidence="2">
    <location>
        <begin position="16"/>
        <end position="197"/>
    </location>
</feature>
<gene>
    <name evidence="3" type="ORF">PRZ01_01900</name>
</gene>